<keyword evidence="4" id="KW-1185">Reference proteome</keyword>
<dbReference type="RefSeq" id="WP_027670439.1">
    <property type="nucleotide sequence ID" value="NZ_JAPJDY010000008.1"/>
</dbReference>
<organism evidence="3 4">
    <name type="scientific">Rheinheimera baltica</name>
    <dbReference type="NCBI Taxonomy" id="67576"/>
    <lineage>
        <taxon>Bacteria</taxon>
        <taxon>Pseudomonadati</taxon>
        <taxon>Pseudomonadota</taxon>
        <taxon>Gammaproteobacteria</taxon>
        <taxon>Chromatiales</taxon>
        <taxon>Chromatiaceae</taxon>
        <taxon>Rheinheimera</taxon>
    </lineage>
</organism>
<keyword evidence="2" id="KW-1133">Transmembrane helix</keyword>
<gene>
    <name evidence="3" type="ORF">ORJ04_04505</name>
</gene>
<evidence type="ECO:0000313" key="3">
    <source>
        <dbReference type="EMBL" id="MDP5135210.1"/>
    </source>
</evidence>
<proteinExistence type="predicted"/>
<evidence type="ECO:0000256" key="1">
    <source>
        <dbReference type="SAM" id="MobiDB-lite"/>
    </source>
</evidence>
<sequence length="112" mass="11663">MASSSTQTNSSSSSSANNSANNAANTPVTDKATAAAHHAVDAMAEKASVAEDSLRKTAASSRDTIAHKQEEIKQQLQSSYSKTRELAAENPLATAGIAFAAGMLLTTLLRRR</sequence>
<evidence type="ECO:0000313" key="4">
    <source>
        <dbReference type="Proteomes" id="UP001231109"/>
    </source>
</evidence>
<dbReference type="EMBL" id="JAPJDZ010000007">
    <property type="protein sequence ID" value="MDP5135210.1"/>
    <property type="molecule type" value="Genomic_DNA"/>
</dbReference>
<dbReference type="Proteomes" id="UP001231109">
    <property type="component" value="Unassembled WGS sequence"/>
</dbReference>
<keyword evidence="2" id="KW-0812">Transmembrane</keyword>
<evidence type="ECO:0000256" key="2">
    <source>
        <dbReference type="SAM" id="Phobius"/>
    </source>
</evidence>
<name>A0ABT9HWK2_9GAMM</name>
<comment type="caution">
    <text evidence="3">The sequence shown here is derived from an EMBL/GenBank/DDBJ whole genome shotgun (WGS) entry which is preliminary data.</text>
</comment>
<feature type="transmembrane region" description="Helical" evidence="2">
    <location>
        <begin position="92"/>
        <end position="109"/>
    </location>
</feature>
<feature type="region of interest" description="Disordered" evidence="1">
    <location>
        <begin position="1"/>
        <end position="69"/>
    </location>
</feature>
<feature type="compositionally biased region" description="Low complexity" evidence="1">
    <location>
        <begin position="1"/>
        <end position="37"/>
    </location>
</feature>
<protein>
    <submittedName>
        <fullName evidence="3">DUF883 C-terminal domain-containing protein</fullName>
    </submittedName>
</protein>
<feature type="compositionally biased region" description="Basic and acidic residues" evidence="1">
    <location>
        <begin position="38"/>
        <end position="55"/>
    </location>
</feature>
<reference evidence="3 4" key="1">
    <citation type="submission" date="2022-11" db="EMBL/GenBank/DDBJ databases">
        <title>Viruses from the air-sea interface of a natural surface slick.</title>
        <authorList>
            <person name="Rahlff J."/>
            <person name="Holmfeldt K."/>
        </authorList>
    </citation>
    <scope>NUCLEOTIDE SEQUENCE [LARGE SCALE GENOMIC DNA]</scope>
    <source>
        <strain evidence="3 4">SMS4</strain>
    </source>
</reference>
<accession>A0ABT9HWK2</accession>
<keyword evidence="2" id="KW-0472">Membrane</keyword>